<feature type="compositionally biased region" description="Polar residues" evidence="1">
    <location>
        <begin position="902"/>
        <end position="927"/>
    </location>
</feature>
<reference evidence="3 4" key="1">
    <citation type="journal article" date="2016" name="Genome Biol. Evol.">
        <title>Divergent and convergent evolution of fungal pathogenicity.</title>
        <authorList>
            <person name="Shang Y."/>
            <person name="Xiao G."/>
            <person name="Zheng P."/>
            <person name="Cen K."/>
            <person name="Zhan S."/>
            <person name="Wang C."/>
        </authorList>
    </citation>
    <scope>NUCLEOTIDE SEQUENCE [LARGE SCALE GENOMIC DNA]</scope>
    <source>
        <strain evidence="3 4">ARSEF 7405</strain>
    </source>
</reference>
<dbReference type="Proteomes" id="UP000242877">
    <property type="component" value="Unassembled WGS sequence"/>
</dbReference>
<feature type="region of interest" description="Disordered" evidence="1">
    <location>
        <begin position="1"/>
        <end position="26"/>
    </location>
</feature>
<dbReference type="PANTHER" id="PTHR45818:SF3">
    <property type="entry name" value="PROTEIN VAV"/>
    <property type="match status" value="1"/>
</dbReference>
<dbReference type="PANTHER" id="PTHR45818">
    <property type="entry name" value="PROTEIN VAV"/>
    <property type="match status" value="1"/>
</dbReference>
<feature type="compositionally biased region" description="Polar residues" evidence="1">
    <location>
        <begin position="970"/>
        <end position="982"/>
    </location>
</feature>
<feature type="compositionally biased region" description="Low complexity" evidence="1">
    <location>
        <begin position="876"/>
        <end position="901"/>
    </location>
</feature>
<sequence length="1095" mass="121106">MDDRLHLSSSLPIAIAHPSPDAIDEQGTAIDFSSSAAPPARQDEDPAVTLPLALASATVKQKHQHQQKQPQPQADCPRNNFKYCVRSISRRRTRAKKSNHLPDRFVIGWPDDEAQDVSYSMFRPFWEKIRNDLVDSAYDHQDPLFNVPPSIRKGCCQNIWDALPTHHCHSDQEHEREHAHGFYSPSSGQSDSDDRSITSSSLLRTVKTASISGTSSSRVSTADRPPTIGTCCAEPVSFTAAVTATAIPSTSGHAAPTTRTSRKRTSVESASSAGCRDSICSSFRNSLSLDEAAWNRAVQRRQILKELVETESTYVIGLKALADALSTYISTRTTIYRSTLELLALHRRLLDKLLTIVPRIEPPSTSPVDPKVGDQLKGSAAGNCYFTSQPTSKARTAAAEKSIDRKSLANKKLKEPVESRIRSAKGVAAQTVEAAKVAELLRWILPQFEVYEDYGVTFQMVKKELEVMRKSMSMSNWQVFDHGIETLVKSVAPDDKRAENARQGFTLEDLLLKPIQRVCKYQLFLAGLLKCTPVIDDPLSHAVIDAALQGMLEVNQNINRVTGDAILKDRIYRTLLLREKLAFSRQPYKDVLREFGPVRVCGVLHVAYQTEADIHGEYMLCCLFDAHMLFGVPIGETGQFDSVAMLKLADVRLEMADNEIGLHCDATHFTFKIAFKIGELYHEFVLTACSEKEASQWKEYISRHSSAEVIRLSDQGPNVPTKGASTVQFSLKPLAAQSVDGKLHPRRRTSIDNPLDLSEQPQNTGYVRLIIKGTSAMPQQDNCPNYTNTFTVNRSLSLQSQRQAALLAPKRQDRIKLEKWLHDIWTTDILPYPGMPAWRGERLIRSSANSLIRKLSHRRLFMKRSNSVATNVSAMSTNSATSNTSAASTTSTLSTATGRSTINHCSGNVNANSRSGESAETATPFSTTKRKTSCASIIVLTDKDQSSDQQQQQHNLRNHGSYRHATYHHSSSFVSSPITGSTPEEEKSTMQFFSSLKPRRCASSVRQPPPTPLERTASRLSYSRSWSATWTAGSRRSIMRLSEGGNSEGASSGGGGGERANVGSEPRPSMKKRWSTNLLKVMNPSKSRQDLAAKG</sequence>
<proteinExistence type="predicted"/>
<comment type="caution">
    <text evidence="3">The sequence shown here is derived from an EMBL/GenBank/DDBJ whole genome shotgun (WGS) entry which is preliminary data.</text>
</comment>
<accession>A0A167VH20</accession>
<feature type="region of interest" description="Disordered" evidence="1">
    <location>
        <begin position="59"/>
        <end position="78"/>
    </location>
</feature>
<dbReference type="Pfam" id="PF00621">
    <property type="entry name" value="RhoGEF"/>
    <property type="match status" value="1"/>
</dbReference>
<dbReference type="PROSITE" id="PS50010">
    <property type="entry name" value="DH_2"/>
    <property type="match status" value="1"/>
</dbReference>
<dbReference type="AlphaFoldDB" id="A0A167VH20"/>
<dbReference type="OrthoDB" id="8059989at2759"/>
<dbReference type="GO" id="GO:0005737">
    <property type="term" value="C:cytoplasm"/>
    <property type="evidence" value="ECO:0007669"/>
    <property type="project" value="TreeGrafter"/>
</dbReference>
<keyword evidence="4" id="KW-1185">Reference proteome</keyword>
<dbReference type="InterPro" id="IPR000219">
    <property type="entry name" value="DH_dom"/>
</dbReference>
<feature type="region of interest" description="Disordered" evidence="1">
    <location>
        <begin position="177"/>
        <end position="199"/>
    </location>
</feature>
<feature type="domain" description="DH" evidence="2">
    <location>
        <begin position="299"/>
        <end position="561"/>
    </location>
</feature>
<name>A0A167VH20_9EURO</name>
<feature type="region of interest" description="Disordered" evidence="1">
    <location>
        <begin position="876"/>
        <end position="927"/>
    </location>
</feature>
<protein>
    <submittedName>
        <fullName evidence="3">Dbl-domain containing protein</fullName>
    </submittedName>
</protein>
<organism evidence="3 4">
    <name type="scientific">Ascosphaera apis ARSEF 7405</name>
    <dbReference type="NCBI Taxonomy" id="392613"/>
    <lineage>
        <taxon>Eukaryota</taxon>
        <taxon>Fungi</taxon>
        <taxon>Dikarya</taxon>
        <taxon>Ascomycota</taxon>
        <taxon>Pezizomycotina</taxon>
        <taxon>Eurotiomycetes</taxon>
        <taxon>Eurotiomycetidae</taxon>
        <taxon>Onygenales</taxon>
        <taxon>Ascosphaeraceae</taxon>
        <taxon>Ascosphaera</taxon>
    </lineage>
</organism>
<dbReference type="InterPro" id="IPR035899">
    <property type="entry name" value="DBL_dom_sf"/>
</dbReference>
<dbReference type="SUPFAM" id="SSF48065">
    <property type="entry name" value="DBL homology domain (DH-domain)"/>
    <property type="match status" value="1"/>
</dbReference>
<feature type="region of interest" description="Disordered" evidence="1">
    <location>
        <begin position="970"/>
        <end position="1018"/>
    </location>
</feature>
<evidence type="ECO:0000313" key="3">
    <source>
        <dbReference type="EMBL" id="KZZ87517.1"/>
    </source>
</evidence>
<evidence type="ECO:0000259" key="2">
    <source>
        <dbReference type="PROSITE" id="PS50010"/>
    </source>
</evidence>
<dbReference type="SMART" id="SM00325">
    <property type="entry name" value="RhoGEF"/>
    <property type="match status" value="1"/>
</dbReference>
<feature type="region of interest" description="Disordered" evidence="1">
    <location>
        <begin position="1037"/>
        <end position="1095"/>
    </location>
</feature>
<dbReference type="VEuPathDB" id="FungiDB:AAP_05600"/>
<dbReference type="EMBL" id="AZGZ01000033">
    <property type="protein sequence ID" value="KZZ87517.1"/>
    <property type="molecule type" value="Genomic_DNA"/>
</dbReference>
<dbReference type="Gene3D" id="1.20.900.10">
    <property type="entry name" value="Dbl homology (DH) domain"/>
    <property type="match status" value="1"/>
</dbReference>
<evidence type="ECO:0000313" key="4">
    <source>
        <dbReference type="Proteomes" id="UP000242877"/>
    </source>
</evidence>
<dbReference type="GO" id="GO:0005085">
    <property type="term" value="F:guanyl-nucleotide exchange factor activity"/>
    <property type="evidence" value="ECO:0007669"/>
    <property type="project" value="InterPro"/>
</dbReference>
<feature type="region of interest" description="Disordered" evidence="1">
    <location>
        <begin position="249"/>
        <end position="269"/>
    </location>
</feature>
<gene>
    <name evidence="3" type="ORF">AAP_05600</name>
</gene>
<evidence type="ECO:0000256" key="1">
    <source>
        <dbReference type="SAM" id="MobiDB-lite"/>
    </source>
</evidence>